<evidence type="ECO:0000313" key="2">
    <source>
        <dbReference type="Proteomes" id="UP001107961"/>
    </source>
</evidence>
<accession>A0A9Q3W6U5</accession>
<dbReference type="AlphaFoldDB" id="A0A9Q3W6U5"/>
<name>A0A9Q3W6U5_9GAMM</name>
<evidence type="ECO:0000313" key="1">
    <source>
        <dbReference type="EMBL" id="MCE7510281.1"/>
    </source>
</evidence>
<sequence>MTTRNPMRRQGNDMDLPAGKTCADCVHCQRCCSIFGHIPEDETCDWSPSRFQLVTVAPGNPLCASPLTEREAQELEGQLSDLARFLGAPGDWGYGTKLGRFTQEVHRLLVDIRRGVVVADDG</sequence>
<dbReference type="EMBL" id="JAJVKT010000022">
    <property type="protein sequence ID" value="MCE7510281.1"/>
    <property type="molecule type" value="Genomic_DNA"/>
</dbReference>
<dbReference type="Proteomes" id="UP001107961">
    <property type="component" value="Unassembled WGS sequence"/>
</dbReference>
<comment type="caution">
    <text evidence="1">The sequence shown here is derived from an EMBL/GenBank/DDBJ whole genome shotgun (WGS) entry which is preliminary data.</text>
</comment>
<gene>
    <name evidence="1" type="ORF">LZG35_16700</name>
</gene>
<protein>
    <submittedName>
        <fullName evidence="1">Uncharacterized protein</fullName>
    </submittedName>
</protein>
<keyword evidence="2" id="KW-1185">Reference proteome</keyword>
<organism evidence="1 2">
    <name type="scientific">Alloalcanivorax xenomutans</name>
    <dbReference type="NCBI Taxonomy" id="1094342"/>
    <lineage>
        <taxon>Bacteria</taxon>
        <taxon>Pseudomonadati</taxon>
        <taxon>Pseudomonadota</taxon>
        <taxon>Gammaproteobacteria</taxon>
        <taxon>Oceanospirillales</taxon>
        <taxon>Alcanivoracaceae</taxon>
        <taxon>Alloalcanivorax</taxon>
    </lineage>
</organism>
<reference evidence="1" key="1">
    <citation type="submission" date="2022-01" db="EMBL/GenBank/DDBJ databases">
        <authorList>
            <person name="Karlyshev A.V."/>
            <person name="Jaspars M."/>
        </authorList>
    </citation>
    <scope>NUCLEOTIDE SEQUENCE</scope>
    <source>
        <strain evidence="1">AGSA3-2</strain>
    </source>
</reference>
<proteinExistence type="predicted"/>
<dbReference type="RefSeq" id="WP_233926070.1">
    <property type="nucleotide sequence ID" value="NZ_JAJVKT010000022.1"/>
</dbReference>